<proteinExistence type="predicted"/>
<dbReference type="RefSeq" id="WP_011415227.1">
    <property type="nucleotide sequence ID" value="NC_007722.1"/>
</dbReference>
<dbReference type="OrthoDB" id="7469880at2"/>
<name>Q2N7D7_ERYLH</name>
<reference evidence="2" key="1">
    <citation type="journal article" date="2009" name="J. Bacteriol.">
        <title>Complete genome sequence of Erythrobacter litoralis HTCC2594.</title>
        <authorList>
            <person name="Oh H.M."/>
            <person name="Giovannoni S.J."/>
            <person name="Ferriera S."/>
            <person name="Johnson J."/>
            <person name="Cho J.C."/>
        </authorList>
    </citation>
    <scope>NUCLEOTIDE SEQUENCE [LARGE SCALE GENOMIC DNA]</scope>
    <source>
        <strain evidence="2">HTCC2594</strain>
    </source>
</reference>
<evidence type="ECO:0000313" key="2">
    <source>
        <dbReference type="Proteomes" id="UP000008808"/>
    </source>
</evidence>
<protein>
    <submittedName>
        <fullName evidence="1">Nuclease</fullName>
    </submittedName>
</protein>
<keyword evidence="2" id="KW-1185">Reference proteome</keyword>
<sequence>MTVVRPPQFDRRWQRKRRWAARWRQWRPWLIIVGLVALTLILSGKPTALRDPVEVDRAFTLCGEGSSAACVIDGDTVAIGQRRIRLTGFDTPELDGACPAEAAKAREARTALRDWLNEGAFLLGGGKDAPRDRYGRELRDAWRRIEGDEEWLAERMIGQGLAADDSWSGSAVDWCA</sequence>
<dbReference type="SUPFAM" id="SSF50199">
    <property type="entry name" value="Staphylococcal nuclease"/>
    <property type="match status" value="1"/>
</dbReference>
<dbReference type="eggNOG" id="COG1525">
    <property type="taxonomic scope" value="Bacteria"/>
</dbReference>
<gene>
    <name evidence="1" type="ordered locus">ELI_11560</name>
</gene>
<dbReference type="Gene3D" id="2.40.50.90">
    <property type="match status" value="1"/>
</dbReference>
<dbReference type="Proteomes" id="UP000008808">
    <property type="component" value="Chromosome"/>
</dbReference>
<dbReference type="EMBL" id="CP000157">
    <property type="protein sequence ID" value="ABC64404.1"/>
    <property type="molecule type" value="Genomic_DNA"/>
</dbReference>
<dbReference type="STRING" id="314225.ELI_11560"/>
<accession>Q2N7D7</accession>
<evidence type="ECO:0000313" key="1">
    <source>
        <dbReference type="EMBL" id="ABC64404.1"/>
    </source>
</evidence>
<organism evidence="1 2">
    <name type="scientific">Erythrobacter litoralis (strain HTCC2594)</name>
    <dbReference type="NCBI Taxonomy" id="314225"/>
    <lineage>
        <taxon>Bacteria</taxon>
        <taxon>Pseudomonadati</taxon>
        <taxon>Pseudomonadota</taxon>
        <taxon>Alphaproteobacteria</taxon>
        <taxon>Sphingomonadales</taxon>
        <taxon>Erythrobacteraceae</taxon>
        <taxon>Erythrobacter/Porphyrobacter group</taxon>
        <taxon>Erythrobacter</taxon>
    </lineage>
</organism>
<dbReference type="InterPro" id="IPR035437">
    <property type="entry name" value="SNase_OB-fold_sf"/>
</dbReference>
<dbReference type="KEGG" id="eli:ELI_11560"/>
<dbReference type="AlphaFoldDB" id="Q2N7D7"/>
<dbReference type="HOGENOM" id="CLU_1479905_0_0_5"/>